<reference evidence="1 2" key="1">
    <citation type="submission" date="2007-01" db="EMBL/GenBank/DDBJ databases">
        <authorList>
            <person name="Haygood M."/>
            <person name="Podell S."/>
            <person name="Anderson C."/>
            <person name="Hopkinson B."/>
            <person name="Roe K."/>
            <person name="Barbeau K."/>
            <person name="Gaasterland T."/>
            <person name="Ferriera S."/>
            <person name="Johnson J."/>
            <person name="Kravitz S."/>
            <person name="Beeson K."/>
            <person name="Sutton G."/>
            <person name="Rogers Y.-H."/>
            <person name="Friedman R."/>
            <person name="Frazier M."/>
            <person name="Venter J.C."/>
        </authorList>
    </citation>
    <scope>NUCLEOTIDE SEQUENCE [LARGE SCALE GENOMIC DNA]</scope>
    <source>
        <strain evidence="1 2">ATCC 23134</strain>
    </source>
</reference>
<dbReference type="EMBL" id="AAWS01000111">
    <property type="protein sequence ID" value="EAY23835.1"/>
    <property type="molecule type" value="Genomic_DNA"/>
</dbReference>
<dbReference type="Proteomes" id="UP000004095">
    <property type="component" value="Unassembled WGS sequence"/>
</dbReference>
<proteinExistence type="predicted"/>
<accession>A2A0K5</accession>
<comment type="caution">
    <text evidence="1">The sequence shown here is derived from an EMBL/GenBank/DDBJ whole genome shotgun (WGS) entry which is preliminary data.</text>
</comment>
<dbReference type="AlphaFoldDB" id="A2A0K5"/>
<gene>
    <name evidence="1" type="ORF">M23134_00579</name>
</gene>
<sequence length="130" mass="15114">MITSKHRALIDELNVPPIGGVTFEQLIPALDQAHQQIDWVHLQIKKDFINQEEEQKHLTYLQTTCQQAIERARLLQNKVSEELKTAIRLLAMPDTEDYTYDEAIQELEVVRRKAIDLYNKSQRFLAQQGG</sequence>
<organism evidence="1 2">
    <name type="scientific">Microscilla marina ATCC 23134</name>
    <dbReference type="NCBI Taxonomy" id="313606"/>
    <lineage>
        <taxon>Bacteria</taxon>
        <taxon>Pseudomonadati</taxon>
        <taxon>Bacteroidota</taxon>
        <taxon>Cytophagia</taxon>
        <taxon>Cytophagales</taxon>
        <taxon>Microscillaceae</taxon>
        <taxon>Microscilla</taxon>
    </lineage>
</organism>
<name>A2A0K5_MICM2</name>
<keyword evidence="2" id="KW-1185">Reference proteome</keyword>
<evidence type="ECO:0000313" key="1">
    <source>
        <dbReference type="EMBL" id="EAY23835.1"/>
    </source>
</evidence>
<protein>
    <submittedName>
        <fullName evidence="1">Uncharacterized protein</fullName>
    </submittedName>
</protein>
<evidence type="ECO:0000313" key="2">
    <source>
        <dbReference type="Proteomes" id="UP000004095"/>
    </source>
</evidence>